<name>A0AAU8JFM9_9CYAN</name>
<dbReference type="EMBL" id="CP159837">
    <property type="protein sequence ID" value="XCM37583.1"/>
    <property type="molecule type" value="Genomic_DNA"/>
</dbReference>
<proteinExistence type="predicted"/>
<protein>
    <submittedName>
        <fullName evidence="1">Uncharacterized protein</fullName>
    </submittedName>
</protein>
<reference evidence="1" key="1">
    <citation type="submission" date="2024-07" db="EMBL/GenBank/DDBJ databases">
        <authorList>
            <person name="Kim Y.J."/>
            <person name="Jeong J.Y."/>
        </authorList>
    </citation>
    <scope>NUCLEOTIDE SEQUENCE</scope>
    <source>
        <strain evidence="1">GIHE-MW2</strain>
    </source>
</reference>
<sequence>MAGDEAKKIAIALLGGAIALTKETGFFHTPRNRVIDAKLQQFSPRVNHKYL</sequence>
<dbReference type="RefSeq" id="WP_190878020.1">
    <property type="nucleotide sequence ID" value="NZ_CP159837.1"/>
</dbReference>
<accession>A0AAU8JFM9</accession>
<gene>
    <name evidence="1" type="ORF">ABWT76_000352</name>
</gene>
<dbReference type="AlphaFoldDB" id="A0AAU8JFM9"/>
<organism evidence="1">
    <name type="scientific">Planktothricoides raciborskii GIHE-MW2</name>
    <dbReference type="NCBI Taxonomy" id="2792601"/>
    <lineage>
        <taxon>Bacteria</taxon>
        <taxon>Bacillati</taxon>
        <taxon>Cyanobacteriota</taxon>
        <taxon>Cyanophyceae</taxon>
        <taxon>Oscillatoriophycideae</taxon>
        <taxon>Oscillatoriales</taxon>
        <taxon>Oscillatoriaceae</taxon>
        <taxon>Planktothricoides</taxon>
    </lineage>
</organism>
<evidence type="ECO:0000313" key="1">
    <source>
        <dbReference type="EMBL" id="XCM37583.1"/>
    </source>
</evidence>